<evidence type="ECO:0000313" key="3">
    <source>
        <dbReference type="EMBL" id="MDC7226094.1"/>
    </source>
</evidence>
<dbReference type="SMART" id="SM00849">
    <property type="entry name" value="Lactamase_B"/>
    <property type="match status" value="1"/>
</dbReference>
<dbReference type="PIRSF" id="PIRSF005243">
    <property type="entry name" value="ROO"/>
    <property type="match status" value="1"/>
</dbReference>
<name>A0AAJ1IBF8_9SPIO</name>
<dbReference type="GO" id="GO:0010181">
    <property type="term" value="F:FMN binding"/>
    <property type="evidence" value="ECO:0007669"/>
    <property type="project" value="InterPro"/>
</dbReference>
<dbReference type="InterPro" id="IPR036866">
    <property type="entry name" value="RibonucZ/Hydroxyglut_hydro"/>
</dbReference>
<gene>
    <name evidence="3" type="ORF">PQJ61_04945</name>
</gene>
<dbReference type="InterPro" id="IPR029039">
    <property type="entry name" value="Flavoprotein-like_sf"/>
</dbReference>
<dbReference type="GO" id="GO:0046872">
    <property type="term" value="F:metal ion binding"/>
    <property type="evidence" value="ECO:0007669"/>
    <property type="project" value="InterPro"/>
</dbReference>
<dbReference type="PANTHER" id="PTHR43717">
    <property type="entry name" value="ANAEROBIC NITRIC OXIDE REDUCTASE FLAVORUBREDOXIN"/>
    <property type="match status" value="1"/>
</dbReference>
<dbReference type="Gene3D" id="3.40.50.360">
    <property type="match status" value="1"/>
</dbReference>
<dbReference type="CDD" id="cd07709">
    <property type="entry name" value="flavodiiron_proteins_MBL-fold"/>
    <property type="match status" value="1"/>
</dbReference>
<accession>A0AAJ1IBF8</accession>
<dbReference type="Pfam" id="PF00258">
    <property type="entry name" value="Flavodoxin_1"/>
    <property type="match status" value="1"/>
</dbReference>
<reference evidence="3 4" key="1">
    <citation type="submission" date="2022-12" db="EMBL/GenBank/DDBJ databases">
        <title>Metagenome assembled genome from gulf of manar.</title>
        <authorList>
            <person name="Kohli P."/>
            <person name="Pk S."/>
            <person name="Venkata Ramana C."/>
            <person name="Sasikala C."/>
        </authorList>
    </citation>
    <scope>NUCLEOTIDE SEQUENCE [LARGE SCALE GENOMIC DNA]</scope>
    <source>
        <strain evidence="3">JB008</strain>
    </source>
</reference>
<dbReference type="PANTHER" id="PTHR43717:SF1">
    <property type="entry name" value="ANAEROBIC NITRIC OXIDE REDUCTASE FLAVORUBREDOXIN"/>
    <property type="match status" value="1"/>
</dbReference>
<proteinExistence type="inferred from homology"/>
<feature type="domain" description="Flavodoxin-like" evidence="2">
    <location>
        <begin position="261"/>
        <end position="398"/>
    </location>
</feature>
<dbReference type="Gene3D" id="3.60.15.10">
    <property type="entry name" value="Ribonuclease Z/Hydroxyacylglutathione hydrolase-like"/>
    <property type="match status" value="1"/>
</dbReference>
<dbReference type="Proteomes" id="UP001221217">
    <property type="component" value="Unassembled WGS sequence"/>
</dbReference>
<dbReference type="Pfam" id="PF19583">
    <property type="entry name" value="ODP"/>
    <property type="match status" value="1"/>
</dbReference>
<dbReference type="InterPro" id="IPR008254">
    <property type="entry name" value="Flavodoxin/NO_synth"/>
</dbReference>
<dbReference type="PROSITE" id="PS50902">
    <property type="entry name" value="FLAVODOXIN_LIKE"/>
    <property type="match status" value="1"/>
</dbReference>
<dbReference type="InterPro" id="IPR016440">
    <property type="entry name" value="Rubredoxin-O_OxRdtase"/>
</dbReference>
<protein>
    <submittedName>
        <fullName evidence="3">FprA family A-type flavoprotein</fullName>
    </submittedName>
</protein>
<dbReference type="AlphaFoldDB" id="A0AAJ1IBF8"/>
<evidence type="ECO:0000256" key="1">
    <source>
        <dbReference type="ARBA" id="ARBA00007121"/>
    </source>
</evidence>
<dbReference type="GO" id="GO:0009055">
    <property type="term" value="F:electron transfer activity"/>
    <property type="evidence" value="ECO:0007669"/>
    <property type="project" value="InterPro"/>
</dbReference>
<comment type="similarity">
    <text evidence="1">In the N-terminal section; belongs to the zinc metallo-hydrolase group 3 family.</text>
</comment>
<sequence length="404" mass="45499">MKAIEIADGVYRVAANIGSKDLFEGIWPIPDGVSINSYLVKGEKTALIDIVKDWDNALEQVNEQLADAGSSVESIDYLILNHMEPDHTGWLSELKAKNPDVKIYCSKKSVPLIKAFYKIEDNVFPVGSGDSLDLGGGKILTFEDAPNVHWPETMVTFETSTGVLFSCDAFGAFGQVTEHVFDDQLTEDEVVFHENETRRYYSNIVSTFSGFVLKAIDKLSGLDIKVVAPSHGVIYRKNPGKIIEHYRRLASYHNGPAEKEITFIWSSMYGNTEKLVEPIIKAVEEEGVKINVHRVPQEHVSFVLSDAWKSAGLIFGMPTYEYRMFPPMSYVLDIFDRSHVKFRKIFRFGSFGWSGGAQKQFQEMTEGLKWECIEPVEWQGSADEETVARAVEQAKMLAREIKSL</sequence>
<dbReference type="SUPFAM" id="SSF56281">
    <property type="entry name" value="Metallo-hydrolase/oxidoreductase"/>
    <property type="match status" value="1"/>
</dbReference>
<dbReference type="InterPro" id="IPR001279">
    <property type="entry name" value="Metallo-B-lactamas"/>
</dbReference>
<dbReference type="EMBL" id="JAQQAL010000011">
    <property type="protein sequence ID" value="MDC7226094.1"/>
    <property type="molecule type" value="Genomic_DNA"/>
</dbReference>
<evidence type="ECO:0000259" key="2">
    <source>
        <dbReference type="PROSITE" id="PS50902"/>
    </source>
</evidence>
<dbReference type="InterPro" id="IPR045761">
    <property type="entry name" value="ODP_dom"/>
</dbReference>
<dbReference type="SUPFAM" id="SSF52218">
    <property type="entry name" value="Flavoproteins"/>
    <property type="match status" value="1"/>
</dbReference>
<comment type="caution">
    <text evidence="3">The sequence shown here is derived from an EMBL/GenBank/DDBJ whole genome shotgun (WGS) entry which is preliminary data.</text>
</comment>
<dbReference type="GO" id="GO:0016491">
    <property type="term" value="F:oxidoreductase activity"/>
    <property type="evidence" value="ECO:0007669"/>
    <property type="project" value="InterPro"/>
</dbReference>
<evidence type="ECO:0000313" key="4">
    <source>
        <dbReference type="Proteomes" id="UP001221217"/>
    </source>
</evidence>
<organism evidence="3 4">
    <name type="scientific">Candidatus Thalassospirochaeta sargassi</name>
    <dbReference type="NCBI Taxonomy" id="3119039"/>
    <lineage>
        <taxon>Bacteria</taxon>
        <taxon>Pseudomonadati</taxon>
        <taxon>Spirochaetota</taxon>
        <taxon>Spirochaetia</taxon>
        <taxon>Spirochaetales</taxon>
        <taxon>Spirochaetaceae</taxon>
        <taxon>Candidatus Thalassospirochaeta</taxon>
    </lineage>
</organism>